<evidence type="ECO:0000313" key="2">
    <source>
        <dbReference type="Proteomes" id="UP001370758"/>
    </source>
</evidence>
<protein>
    <submittedName>
        <fullName evidence="1">Uncharacterized protein</fullName>
    </submittedName>
</protein>
<keyword evidence="2" id="KW-1185">Reference proteome</keyword>
<dbReference type="EMBL" id="JAVHJL010000008">
    <property type="protein sequence ID" value="KAK6498835.1"/>
    <property type="molecule type" value="Genomic_DNA"/>
</dbReference>
<organism evidence="1 2">
    <name type="scientific">Arthrobotrys musiformis</name>
    <dbReference type="NCBI Taxonomy" id="47236"/>
    <lineage>
        <taxon>Eukaryota</taxon>
        <taxon>Fungi</taxon>
        <taxon>Dikarya</taxon>
        <taxon>Ascomycota</taxon>
        <taxon>Pezizomycotina</taxon>
        <taxon>Orbiliomycetes</taxon>
        <taxon>Orbiliales</taxon>
        <taxon>Orbiliaceae</taxon>
        <taxon>Arthrobotrys</taxon>
    </lineage>
</organism>
<comment type="caution">
    <text evidence="1">The sequence shown here is derived from an EMBL/GenBank/DDBJ whole genome shotgun (WGS) entry which is preliminary data.</text>
</comment>
<reference evidence="1 2" key="1">
    <citation type="submission" date="2023-08" db="EMBL/GenBank/DDBJ databases">
        <authorList>
            <person name="Palmer J.M."/>
        </authorList>
    </citation>
    <scope>NUCLEOTIDE SEQUENCE [LARGE SCALE GENOMIC DNA]</scope>
    <source>
        <strain evidence="1 2">TWF481</strain>
    </source>
</reference>
<gene>
    <name evidence="1" type="ORF">TWF481_011408</name>
</gene>
<sequence>MRVTTIFQLGYAVLSLFSIGILRSANAAYIPIFKAGEGKDFLIHNSGKKMPITRLQVQGELYPGGPSYFLEGHGLHSIEKQLIEHPMFNITAFKNTTLEFKDDSDNKLQKRDRQIYWCERKPRASEGMDPDDIKPAIDFLRRPPWSNAFCYAAPGSCALVTCHGGAAIFLCNHRPTMFRTTCGSAVGRISWHLWHRMDMDKRRHSVDWPANGDFPMCVGWYFDTFRYIAWSKWDTDISWEINILPYHGQPCKID</sequence>
<evidence type="ECO:0000313" key="1">
    <source>
        <dbReference type="EMBL" id="KAK6498835.1"/>
    </source>
</evidence>
<accession>A0AAV9W034</accession>
<dbReference type="AlphaFoldDB" id="A0AAV9W034"/>
<dbReference type="Proteomes" id="UP001370758">
    <property type="component" value="Unassembled WGS sequence"/>
</dbReference>
<name>A0AAV9W034_9PEZI</name>
<proteinExistence type="predicted"/>